<accession>A0A6J7LJV3</accession>
<proteinExistence type="predicted"/>
<evidence type="ECO:0000313" key="2">
    <source>
        <dbReference type="EMBL" id="CAB4967795.1"/>
    </source>
</evidence>
<sequence>MSWYLTGFPVGGEIRHRLATADSILAIDDLLDEMVSIHGSHLTVVEGGEYLRRGKTSGPIRVALPDGYRGCLNDMVVPDDNDVMAVSGG</sequence>
<gene>
    <name evidence="1" type="ORF">UFOPK2921_00502</name>
    <name evidence="2" type="ORF">UFOPK3889_00269</name>
</gene>
<dbReference type="AlphaFoldDB" id="A0A6J7LJV3"/>
<organism evidence="2">
    <name type="scientific">freshwater metagenome</name>
    <dbReference type="NCBI Taxonomy" id="449393"/>
    <lineage>
        <taxon>unclassified sequences</taxon>
        <taxon>metagenomes</taxon>
        <taxon>ecological metagenomes</taxon>
    </lineage>
</organism>
<evidence type="ECO:0000313" key="1">
    <source>
        <dbReference type="EMBL" id="CAB4775377.1"/>
    </source>
</evidence>
<protein>
    <submittedName>
        <fullName evidence="2">Unannotated protein</fullName>
    </submittedName>
</protein>
<dbReference type="EMBL" id="CAFBNZ010000028">
    <property type="protein sequence ID" value="CAB4967795.1"/>
    <property type="molecule type" value="Genomic_DNA"/>
</dbReference>
<reference evidence="2" key="1">
    <citation type="submission" date="2020-05" db="EMBL/GenBank/DDBJ databases">
        <authorList>
            <person name="Chiriac C."/>
            <person name="Salcher M."/>
            <person name="Ghai R."/>
            <person name="Kavagutti S V."/>
        </authorList>
    </citation>
    <scope>NUCLEOTIDE SEQUENCE</scope>
</reference>
<name>A0A6J7LJV3_9ZZZZ</name>
<dbReference type="EMBL" id="CAEZZV010000047">
    <property type="protein sequence ID" value="CAB4775377.1"/>
    <property type="molecule type" value="Genomic_DNA"/>
</dbReference>